<feature type="domain" description="G" evidence="1">
    <location>
        <begin position="81"/>
        <end position="168"/>
    </location>
</feature>
<dbReference type="SUPFAM" id="SSF52540">
    <property type="entry name" value="P-loop containing nucleoside triphosphate hydrolases"/>
    <property type="match status" value="1"/>
</dbReference>
<evidence type="ECO:0000313" key="3">
    <source>
        <dbReference type="Proteomes" id="UP000712673"/>
    </source>
</evidence>
<dbReference type="AlphaFoldDB" id="A0A937W6R7"/>
<protein>
    <submittedName>
        <fullName evidence="2">GTP-binding protein</fullName>
    </submittedName>
</protein>
<name>A0A937W6R7_UNCTE</name>
<organism evidence="2 3">
    <name type="scientific">Tectimicrobiota bacterium</name>
    <dbReference type="NCBI Taxonomy" id="2528274"/>
    <lineage>
        <taxon>Bacteria</taxon>
        <taxon>Pseudomonadati</taxon>
        <taxon>Nitrospinota/Tectimicrobiota group</taxon>
        <taxon>Candidatus Tectimicrobiota</taxon>
    </lineage>
</organism>
<dbReference type="PANTHER" id="PTHR43127">
    <property type="entry name" value="DEVELOPMENTALLY-REGULATED GTP-BINDING PROTEIN 2"/>
    <property type="match status" value="1"/>
</dbReference>
<dbReference type="Gene3D" id="3.40.50.300">
    <property type="entry name" value="P-loop containing nucleotide triphosphate hydrolases"/>
    <property type="match status" value="1"/>
</dbReference>
<dbReference type="GO" id="GO:0003924">
    <property type="term" value="F:GTPase activity"/>
    <property type="evidence" value="ECO:0007669"/>
    <property type="project" value="InterPro"/>
</dbReference>
<dbReference type="GO" id="GO:0005525">
    <property type="term" value="F:GTP binding"/>
    <property type="evidence" value="ECO:0007669"/>
    <property type="project" value="InterPro"/>
</dbReference>
<dbReference type="Proteomes" id="UP000712673">
    <property type="component" value="Unassembled WGS sequence"/>
</dbReference>
<feature type="non-terminal residue" evidence="2">
    <location>
        <position position="254"/>
    </location>
</feature>
<evidence type="ECO:0000259" key="1">
    <source>
        <dbReference type="Pfam" id="PF01926"/>
    </source>
</evidence>
<sequence>MPANLTPQYMAAEQRFKEASTHEDKIACLEEMLRVIPKHKGTDKLQADLKKRLSKVRQEEQKAAATRRGYTLSVEAEGAGQIVMVGPPNVGKSALLAALTKATPEVADYPFTTRRPMPGMMVLENIQIQLVDMPPVSREYREPWMAQITRNANALLLVIDLGDPDVLEGLELVLTMLQEWKIAPTARALTPEEHEALGAGIVPRRALLVGNKSDLPSSKDAWDIVQEFYGDRWPMLAVSATAGQQLDVLRRALY</sequence>
<dbReference type="EMBL" id="VGLS01000931">
    <property type="protein sequence ID" value="MBM3226494.1"/>
    <property type="molecule type" value="Genomic_DNA"/>
</dbReference>
<dbReference type="PRINTS" id="PR00326">
    <property type="entry name" value="GTP1OBG"/>
</dbReference>
<comment type="caution">
    <text evidence="2">The sequence shown here is derived from an EMBL/GenBank/DDBJ whole genome shotgun (WGS) entry which is preliminary data.</text>
</comment>
<proteinExistence type="predicted"/>
<dbReference type="InterPro" id="IPR006073">
    <property type="entry name" value="GTP-bd"/>
</dbReference>
<dbReference type="Pfam" id="PF01926">
    <property type="entry name" value="MMR_HSR1"/>
    <property type="match status" value="1"/>
</dbReference>
<evidence type="ECO:0000313" key="2">
    <source>
        <dbReference type="EMBL" id="MBM3226494.1"/>
    </source>
</evidence>
<gene>
    <name evidence="2" type="ORF">FJZ47_22240</name>
</gene>
<accession>A0A937W6R7</accession>
<reference evidence="2" key="1">
    <citation type="submission" date="2019-03" db="EMBL/GenBank/DDBJ databases">
        <title>Lake Tanganyika Metagenome-Assembled Genomes (MAGs).</title>
        <authorList>
            <person name="Tran P."/>
        </authorList>
    </citation>
    <scope>NUCLEOTIDE SEQUENCE</scope>
    <source>
        <strain evidence="2">K_DeepCast_65m_m2_066</strain>
    </source>
</reference>
<dbReference type="InterPro" id="IPR027417">
    <property type="entry name" value="P-loop_NTPase"/>
</dbReference>
<dbReference type="InterPro" id="IPR045001">
    <property type="entry name" value="DRG"/>
</dbReference>